<dbReference type="EMBL" id="JAIWYP010000009">
    <property type="protein sequence ID" value="KAH3773701.1"/>
    <property type="molecule type" value="Genomic_DNA"/>
</dbReference>
<sequence length="95" mass="10369">MGYHRLHSAGSTRSCIHDTADSTLSSELSSARPMECSVPQGSCLSPWQYLTYTGTIFDVIPPTITVYGFADGHTANKRFRPTSANSESNDIQELV</sequence>
<dbReference type="AlphaFoldDB" id="A0A9D4E5S6"/>
<protein>
    <submittedName>
        <fullName evidence="1">Uncharacterized protein</fullName>
    </submittedName>
</protein>
<gene>
    <name evidence="1" type="ORF">DPMN_175069</name>
</gene>
<comment type="caution">
    <text evidence="1">The sequence shown here is derived from an EMBL/GenBank/DDBJ whole genome shotgun (WGS) entry which is preliminary data.</text>
</comment>
<reference evidence="1" key="2">
    <citation type="submission" date="2020-11" db="EMBL/GenBank/DDBJ databases">
        <authorList>
            <person name="McCartney M.A."/>
            <person name="Auch B."/>
            <person name="Kono T."/>
            <person name="Mallez S."/>
            <person name="Becker A."/>
            <person name="Gohl D.M."/>
            <person name="Silverstein K.A.T."/>
            <person name="Koren S."/>
            <person name="Bechman K.B."/>
            <person name="Herman A."/>
            <person name="Abrahante J.E."/>
            <person name="Garbe J."/>
        </authorList>
    </citation>
    <scope>NUCLEOTIDE SEQUENCE</scope>
    <source>
        <strain evidence="1">Duluth1</strain>
        <tissue evidence="1">Whole animal</tissue>
    </source>
</reference>
<name>A0A9D4E5S6_DREPO</name>
<proteinExistence type="predicted"/>
<reference evidence="1" key="1">
    <citation type="journal article" date="2019" name="bioRxiv">
        <title>The Genome of the Zebra Mussel, Dreissena polymorpha: A Resource for Invasive Species Research.</title>
        <authorList>
            <person name="McCartney M.A."/>
            <person name="Auch B."/>
            <person name="Kono T."/>
            <person name="Mallez S."/>
            <person name="Zhang Y."/>
            <person name="Obille A."/>
            <person name="Becker A."/>
            <person name="Abrahante J.E."/>
            <person name="Garbe J."/>
            <person name="Badalamenti J.P."/>
            <person name="Herman A."/>
            <person name="Mangelson H."/>
            <person name="Liachko I."/>
            <person name="Sullivan S."/>
            <person name="Sone E.D."/>
            <person name="Koren S."/>
            <person name="Silverstein K.A.T."/>
            <person name="Beckman K.B."/>
            <person name="Gohl D.M."/>
        </authorList>
    </citation>
    <scope>NUCLEOTIDE SEQUENCE</scope>
    <source>
        <strain evidence="1">Duluth1</strain>
        <tissue evidence="1">Whole animal</tissue>
    </source>
</reference>
<evidence type="ECO:0000313" key="2">
    <source>
        <dbReference type="Proteomes" id="UP000828390"/>
    </source>
</evidence>
<keyword evidence="2" id="KW-1185">Reference proteome</keyword>
<evidence type="ECO:0000313" key="1">
    <source>
        <dbReference type="EMBL" id="KAH3773701.1"/>
    </source>
</evidence>
<organism evidence="1 2">
    <name type="scientific">Dreissena polymorpha</name>
    <name type="common">Zebra mussel</name>
    <name type="synonym">Mytilus polymorpha</name>
    <dbReference type="NCBI Taxonomy" id="45954"/>
    <lineage>
        <taxon>Eukaryota</taxon>
        <taxon>Metazoa</taxon>
        <taxon>Spiralia</taxon>
        <taxon>Lophotrochozoa</taxon>
        <taxon>Mollusca</taxon>
        <taxon>Bivalvia</taxon>
        <taxon>Autobranchia</taxon>
        <taxon>Heteroconchia</taxon>
        <taxon>Euheterodonta</taxon>
        <taxon>Imparidentia</taxon>
        <taxon>Neoheterodontei</taxon>
        <taxon>Myida</taxon>
        <taxon>Dreissenoidea</taxon>
        <taxon>Dreissenidae</taxon>
        <taxon>Dreissena</taxon>
    </lineage>
</organism>
<accession>A0A9D4E5S6</accession>
<dbReference type="Proteomes" id="UP000828390">
    <property type="component" value="Unassembled WGS sequence"/>
</dbReference>